<keyword evidence="2" id="KW-1185">Reference proteome</keyword>
<sequence>MNILGFERVTVMSDLMTLDLIIWQRFQRPMIGLIEATYELPQNQDLAELGAFIPVGTVVTIPIPNERDAQNVEITSLWD</sequence>
<dbReference type="KEGG" id="oan:Oant_1486"/>
<evidence type="ECO:0000313" key="1">
    <source>
        <dbReference type="EMBL" id="ABS14203.1"/>
    </source>
</evidence>
<dbReference type="PATRIC" id="fig|439375.7.peg.1557"/>
<accession>A6WYZ9</accession>
<dbReference type="Proteomes" id="UP000002301">
    <property type="component" value="Chromosome 1"/>
</dbReference>
<name>A6WYZ9_BRUA4</name>
<dbReference type="HOGENOM" id="CLU_175462_2_1_5"/>
<gene>
    <name evidence="1" type="ordered locus">Oant_1486</name>
</gene>
<dbReference type="AlphaFoldDB" id="A6WYZ9"/>
<protein>
    <submittedName>
        <fullName evidence="1">Phage tail X family protein</fullName>
    </submittedName>
</protein>
<dbReference type="STRING" id="439375.Oant_1486"/>
<organism evidence="1 2">
    <name type="scientific">Brucella anthropi (strain ATCC 49188 / DSM 6882 / CCUG 24695 / JCM 21032 / LMG 3331 / NBRC 15819 / NCTC 12168 / Alc 37)</name>
    <name type="common">Ochrobactrum anthropi</name>
    <dbReference type="NCBI Taxonomy" id="439375"/>
    <lineage>
        <taxon>Bacteria</taxon>
        <taxon>Pseudomonadati</taxon>
        <taxon>Pseudomonadota</taxon>
        <taxon>Alphaproteobacteria</taxon>
        <taxon>Hyphomicrobiales</taxon>
        <taxon>Brucellaceae</taxon>
        <taxon>Brucella/Ochrobactrum group</taxon>
        <taxon>Brucella</taxon>
    </lineage>
</organism>
<dbReference type="Pfam" id="PF05489">
    <property type="entry name" value="Phage_tail_X"/>
    <property type="match status" value="1"/>
</dbReference>
<proteinExistence type="predicted"/>
<dbReference type="EMBL" id="CP000758">
    <property type="protein sequence ID" value="ABS14203.1"/>
    <property type="molecule type" value="Genomic_DNA"/>
</dbReference>
<dbReference type="eggNOG" id="COG5004">
    <property type="taxonomic scope" value="Bacteria"/>
</dbReference>
<reference evidence="1 2" key="1">
    <citation type="journal article" date="2011" name="J. Bacteriol.">
        <title>Genome of Ochrobactrum anthropi ATCC 49188 T, a versatile opportunistic pathogen and symbiont of several eukaryotic hosts.</title>
        <authorList>
            <person name="Chain P.S."/>
            <person name="Lang D.M."/>
            <person name="Comerci D.J."/>
            <person name="Malfatti S.A."/>
            <person name="Vergez L.M."/>
            <person name="Shin M."/>
            <person name="Ugalde R.A."/>
            <person name="Garcia E."/>
            <person name="Tolmasky M.E."/>
        </authorList>
    </citation>
    <scope>NUCLEOTIDE SEQUENCE [LARGE SCALE GENOMIC DNA]</scope>
    <source>
        <strain evidence="2">ATCC 49188 / DSM 6882 / CCUG 24695 / JCM 21032 / LMG 3331 / NBRC 15819 / NCTC 12168 / Alc 37</strain>
    </source>
</reference>
<dbReference type="RefSeq" id="WP_012091541.1">
    <property type="nucleotide sequence ID" value="NC_009667.1"/>
</dbReference>
<dbReference type="InterPro" id="IPR008861">
    <property type="entry name" value="GpX-like"/>
</dbReference>
<evidence type="ECO:0000313" key="2">
    <source>
        <dbReference type="Proteomes" id="UP000002301"/>
    </source>
</evidence>